<geneLocation type="plasmid" evidence="1">
    <name>pSSLNP162</name>
</geneLocation>
<organism evidence="1">
    <name type="scientific">Mammaliicoccus sciuri</name>
    <name type="common">Staphylococcus sciuri</name>
    <dbReference type="NCBI Taxonomy" id="1296"/>
    <lineage>
        <taxon>Bacteria</taxon>
        <taxon>Bacillati</taxon>
        <taxon>Bacillota</taxon>
        <taxon>Bacilli</taxon>
        <taxon>Bacillales</taxon>
        <taxon>Staphylococcaceae</taxon>
        <taxon>Mammaliicoccus</taxon>
    </lineage>
</organism>
<reference evidence="1" key="1">
    <citation type="submission" date="2019-07" db="EMBL/GenBank/DDBJ databases">
        <title>Draft Genome Sequence of Megaplasmid-Bearing Staphylococcus scuiri strain B9-58B Isolated from Retail Pork.</title>
        <authorList>
            <person name="Neyaz L."/>
            <person name="Karki A.B."/>
            <person name="Fakhr M.K."/>
        </authorList>
    </citation>
    <scope>NUCLEOTIDE SEQUENCE</scope>
    <source>
        <strain evidence="1">B9-58B</strain>
        <plasmid evidence="1">pSSLNP162</plasmid>
    </source>
</reference>
<proteinExistence type="predicted"/>
<sequence>MAKDKLEHIKVNRHYGRFYEIGERFIYEGKRYIILEHETFGNDVDWVVIEAENDTGIYEAVEDEDIIELAYSIV</sequence>
<gene>
    <name evidence="1" type="ORF">FPV13_13980</name>
</gene>
<dbReference type="RefSeq" id="WP_152292087.1">
    <property type="nucleotide sequence ID" value="NZ_CP041882.1"/>
</dbReference>
<accession>A0A517CLW3</accession>
<protein>
    <submittedName>
        <fullName evidence="1">Uncharacterized protein</fullName>
    </submittedName>
</protein>
<evidence type="ECO:0000313" key="1">
    <source>
        <dbReference type="EMBL" id="QDR66009.1"/>
    </source>
</evidence>
<dbReference type="AlphaFoldDB" id="A0A517CLW3"/>
<dbReference type="EMBL" id="CP041882">
    <property type="protein sequence ID" value="QDR66009.1"/>
    <property type="molecule type" value="Genomic_DNA"/>
</dbReference>
<name>A0A517CLW3_MAMSC</name>
<keyword evidence="1" id="KW-0614">Plasmid</keyword>